<sequence>MLAHAAADPLPPPSSGLRRRPPGAAELSDPLFHPMPLRGAPAHEWLRERGGHTDADPAFALVGQEAQVEGVQLRRIWHTAGSVHFESDVWSDPDVVSLLLPLQGAFTIARRDARAIVGRGCFAALPAGAAATISTSSPTARLTLLTRPSGGIPPLVGLVVSTSPAVPVLIAAANAVLDARLSAGDPAIDGLRTALQGLAAAVLSG</sequence>
<protein>
    <recommendedName>
        <fullName evidence="4">Transcription regulator HTH AraC- type ligand binding domain-containing protein</fullName>
    </recommendedName>
</protein>
<name>A0AAE6V6K6_9MICO</name>
<feature type="region of interest" description="Disordered" evidence="1">
    <location>
        <begin position="1"/>
        <end position="33"/>
    </location>
</feature>
<evidence type="ECO:0000313" key="2">
    <source>
        <dbReference type="EMBL" id="QHC54441.1"/>
    </source>
</evidence>
<dbReference type="KEGG" id="rte:GSU10_01365"/>
<evidence type="ECO:0000313" key="3">
    <source>
        <dbReference type="Proteomes" id="UP000465031"/>
    </source>
</evidence>
<dbReference type="AlphaFoldDB" id="A0AAE6V6K6"/>
<proteinExistence type="predicted"/>
<gene>
    <name evidence="2" type="ORF">GSU10_01365</name>
</gene>
<reference evidence="3" key="1">
    <citation type="submission" date="2019-12" db="EMBL/GenBank/DDBJ databases">
        <title>Complete and draft genome sequences of new strains and members of some known species of the genus Rathayibacter isolated from plants.</title>
        <authorList>
            <person name="Tarlachkov S.V."/>
            <person name="Starodumova I.P."/>
            <person name="Dorofeeva L.V."/>
            <person name="Prisyazhnaya N.V."/>
            <person name="Leyn S."/>
            <person name="Zlamal J."/>
            <person name="Elan M."/>
            <person name="Osterman A.L."/>
            <person name="Nadler S."/>
            <person name="Subbotin S.A."/>
            <person name="Evtushenko L.I."/>
        </authorList>
    </citation>
    <scope>NUCLEOTIDE SEQUENCE [LARGE SCALE GENOMIC DNA]</scope>
    <source>
        <strain evidence="3">VKM Ac-2761</strain>
    </source>
</reference>
<accession>A0AAE6V6K6</accession>
<evidence type="ECO:0000256" key="1">
    <source>
        <dbReference type="SAM" id="MobiDB-lite"/>
    </source>
</evidence>
<dbReference type="Proteomes" id="UP000465031">
    <property type="component" value="Chromosome"/>
</dbReference>
<dbReference type="RefSeq" id="WP_068210602.1">
    <property type="nucleotide sequence ID" value="NZ_CP047186.1"/>
</dbReference>
<dbReference type="EMBL" id="CP047186">
    <property type="protein sequence ID" value="QHC54441.1"/>
    <property type="molecule type" value="Genomic_DNA"/>
</dbReference>
<evidence type="ECO:0008006" key="4">
    <source>
        <dbReference type="Google" id="ProtNLM"/>
    </source>
</evidence>
<organism evidence="2 3">
    <name type="scientific">Rathayibacter tanaceti</name>
    <dbReference type="NCBI Taxonomy" id="1671680"/>
    <lineage>
        <taxon>Bacteria</taxon>
        <taxon>Bacillati</taxon>
        <taxon>Actinomycetota</taxon>
        <taxon>Actinomycetes</taxon>
        <taxon>Micrococcales</taxon>
        <taxon>Microbacteriaceae</taxon>
        <taxon>Rathayibacter</taxon>
    </lineage>
</organism>